<keyword evidence="5 8" id="KW-1133">Transmembrane helix</keyword>
<feature type="transmembrane region" description="Helical" evidence="8">
    <location>
        <begin position="6"/>
        <end position="28"/>
    </location>
</feature>
<feature type="transmembrane region" description="Helical" evidence="8">
    <location>
        <begin position="474"/>
        <end position="496"/>
    </location>
</feature>
<comment type="similarity">
    <text evidence="2">Belongs to the CPA3 antiporters (TC 2.A.63) subunit D family.</text>
</comment>
<comment type="subcellular location">
    <subcellularLocation>
        <location evidence="1">Cell membrane</location>
        <topology evidence="1">Multi-pass membrane protein</topology>
    </subcellularLocation>
    <subcellularLocation>
        <location evidence="7">Membrane</location>
        <topology evidence="7">Multi-pass membrane protein</topology>
    </subcellularLocation>
</comment>
<evidence type="ECO:0000256" key="2">
    <source>
        <dbReference type="ARBA" id="ARBA00005346"/>
    </source>
</evidence>
<keyword evidence="11" id="KW-1185">Reference proteome</keyword>
<sequence>MIPGSVVSPSLIPVVLLLTSLVPALVIFGLKEEQRRLRTALNLAGAIAKAAIVVVLIPIVVSGEKLRSSFEWIPGLEIVFVTDTFSLFFVALSSGLWLVTTVYAIGYLEGAPNRSRFFGFFSLCVTATTGIALAQNLFTFLIFFELLTLVTYPLVAHRGTPEATRGARTYLGYTLVGGVVLLLGVAWLTLEVGPVEFVSGGVPAVAALAARDPATATAIGALLLTGVGVKAALFPLHGWLPVAMVAPAPVSALLHAVAVVKAGAFGIIRVVEDTFGFQLFADLGLLAVLAVVASITIVYGSLRALTQDDLKKRLAYSTVSQVAYIALGAALLAPMATAGAIVHMVNQGFMKITLFFCAGLFAEELKIHRISELSGVGRRMPLTATAFTIAALGMIGLPPFAGFISKWALGVGALDAGEPWVIAVLLTSTILNAGYFLPVIIAMWTEPAATAASAERAPRLTQPGDHARRLEAPAALLVPTLITAAAVVGLGVAAGWEFSPWSLARFIADGAWL</sequence>
<feature type="transmembrane region" description="Helical" evidence="8">
    <location>
        <begin position="140"/>
        <end position="158"/>
    </location>
</feature>
<keyword evidence="6 8" id="KW-0472">Membrane</keyword>
<feature type="transmembrane region" description="Helical" evidence="8">
    <location>
        <begin position="283"/>
        <end position="302"/>
    </location>
</feature>
<dbReference type="Proteomes" id="UP001260188">
    <property type="component" value="Unassembled WGS sequence"/>
</dbReference>
<feature type="transmembrane region" description="Helical" evidence="8">
    <location>
        <begin position="170"/>
        <end position="190"/>
    </location>
</feature>
<feature type="transmembrane region" description="Helical" evidence="8">
    <location>
        <begin position="252"/>
        <end position="271"/>
    </location>
</feature>
<comment type="caution">
    <text evidence="10">The sequence shown here is derived from an EMBL/GenBank/DDBJ whole genome shotgun (WGS) entry which is preliminary data.</text>
</comment>
<evidence type="ECO:0000313" key="10">
    <source>
        <dbReference type="EMBL" id="MDR6167474.1"/>
    </source>
</evidence>
<feature type="transmembrane region" description="Helical" evidence="8">
    <location>
        <begin position="314"/>
        <end position="334"/>
    </location>
</feature>
<evidence type="ECO:0000313" key="11">
    <source>
        <dbReference type="Proteomes" id="UP001260188"/>
    </source>
</evidence>
<dbReference type="Pfam" id="PF00361">
    <property type="entry name" value="Proton_antipo_M"/>
    <property type="match status" value="1"/>
</dbReference>
<keyword evidence="3" id="KW-1003">Cell membrane</keyword>
<accession>A0ABU1I0P5</accession>
<name>A0ABU1I0P5_9MICO</name>
<keyword evidence="4 7" id="KW-0812">Transmembrane</keyword>
<evidence type="ECO:0000259" key="9">
    <source>
        <dbReference type="Pfam" id="PF00361"/>
    </source>
</evidence>
<feature type="domain" description="NADH:quinone oxidoreductase/Mrp antiporter transmembrane" evidence="9">
    <location>
        <begin position="134"/>
        <end position="430"/>
    </location>
</feature>
<evidence type="ECO:0000256" key="5">
    <source>
        <dbReference type="ARBA" id="ARBA00022989"/>
    </source>
</evidence>
<dbReference type="PANTHER" id="PTHR42703:SF1">
    <property type="entry name" value="NA(+)_H(+) ANTIPORTER SUBUNIT D1"/>
    <property type="match status" value="1"/>
</dbReference>
<evidence type="ECO:0000256" key="8">
    <source>
        <dbReference type="SAM" id="Phobius"/>
    </source>
</evidence>
<evidence type="ECO:0000256" key="6">
    <source>
        <dbReference type="ARBA" id="ARBA00023136"/>
    </source>
</evidence>
<evidence type="ECO:0000256" key="3">
    <source>
        <dbReference type="ARBA" id="ARBA00022475"/>
    </source>
</evidence>
<dbReference type="RefSeq" id="WP_137750753.1">
    <property type="nucleotide sequence ID" value="NZ_JAVIZA010000001.1"/>
</dbReference>
<proteinExistence type="inferred from homology"/>
<protein>
    <submittedName>
        <fullName evidence="10">Multicomponent Na+:H+ antiporter subunit D</fullName>
    </submittedName>
</protein>
<dbReference type="EMBL" id="JAVIZA010000001">
    <property type="protein sequence ID" value="MDR6167474.1"/>
    <property type="molecule type" value="Genomic_DNA"/>
</dbReference>
<organism evidence="10 11">
    <name type="scientific">Microbacterium paludicola</name>
    <dbReference type="NCBI Taxonomy" id="300019"/>
    <lineage>
        <taxon>Bacteria</taxon>
        <taxon>Bacillati</taxon>
        <taxon>Actinomycetota</taxon>
        <taxon>Actinomycetes</taxon>
        <taxon>Micrococcales</taxon>
        <taxon>Microbacteriaceae</taxon>
        <taxon>Microbacterium</taxon>
    </lineage>
</organism>
<dbReference type="InterPro" id="IPR050586">
    <property type="entry name" value="CPA3_Na-H_Antiporter_D"/>
</dbReference>
<feature type="transmembrane region" description="Helical" evidence="8">
    <location>
        <begin position="117"/>
        <end position="134"/>
    </location>
</feature>
<feature type="transmembrane region" description="Helical" evidence="8">
    <location>
        <begin position="340"/>
        <end position="361"/>
    </location>
</feature>
<gene>
    <name evidence="10" type="ORF">QE367_001678</name>
</gene>
<feature type="transmembrane region" description="Helical" evidence="8">
    <location>
        <begin position="218"/>
        <end position="240"/>
    </location>
</feature>
<feature type="transmembrane region" description="Helical" evidence="8">
    <location>
        <begin position="420"/>
        <end position="444"/>
    </location>
</feature>
<feature type="transmembrane region" description="Helical" evidence="8">
    <location>
        <begin position="85"/>
        <end position="105"/>
    </location>
</feature>
<dbReference type="PRINTS" id="PR01434">
    <property type="entry name" value="NADHDHGNASE5"/>
</dbReference>
<reference evidence="10 11" key="1">
    <citation type="submission" date="2023-08" db="EMBL/GenBank/DDBJ databases">
        <title>Functional and genomic diversity of the sorghum phyllosphere microbiome.</title>
        <authorList>
            <person name="Shade A."/>
        </authorList>
    </citation>
    <scope>NUCLEOTIDE SEQUENCE [LARGE SCALE GENOMIC DNA]</scope>
    <source>
        <strain evidence="10 11">SORGH_AS_0919</strain>
    </source>
</reference>
<feature type="transmembrane region" description="Helical" evidence="8">
    <location>
        <begin position="382"/>
        <end position="400"/>
    </location>
</feature>
<dbReference type="PANTHER" id="PTHR42703">
    <property type="entry name" value="NADH DEHYDROGENASE"/>
    <property type="match status" value="1"/>
</dbReference>
<dbReference type="InterPro" id="IPR001750">
    <property type="entry name" value="ND/Mrp_TM"/>
</dbReference>
<evidence type="ECO:0000256" key="4">
    <source>
        <dbReference type="ARBA" id="ARBA00022692"/>
    </source>
</evidence>
<evidence type="ECO:0000256" key="1">
    <source>
        <dbReference type="ARBA" id="ARBA00004651"/>
    </source>
</evidence>
<feature type="transmembrane region" description="Helical" evidence="8">
    <location>
        <begin position="40"/>
        <end position="61"/>
    </location>
</feature>
<evidence type="ECO:0000256" key="7">
    <source>
        <dbReference type="RuleBase" id="RU000320"/>
    </source>
</evidence>